<evidence type="ECO:0000256" key="4">
    <source>
        <dbReference type="SAM" id="SignalP"/>
    </source>
</evidence>
<dbReference type="PANTHER" id="PTHR30085">
    <property type="entry name" value="AMINO ACID ABC TRANSPORTER PERMEASE"/>
    <property type="match status" value="1"/>
</dbReference>
<dbReference type="SUPFAM" id="SSF53850">
    <property type="entry name" value="Periplasmic binding protein-like II"/>
    <property type="match status" value="1"/>
</dbReference>
<dbReference type="OrthoDB" id="9777941at2"/>
<keyword evidence="2" id="KW-0813">Transport</keyword>
<feature type="chain" id="PRO_5020847177" evidence="4">
    <location>
        <begin position="27"/>
        <end position="345"/>
    </location>
</feature>
<gene>
    <name evidence="6" type="ORF">EV695_1972</name>
</gene>
<evidence type="ECO:0000259" key="5">
    <source>
        <dbReference type="SMART" id="SM00062"/>
    </source>
</evidence>
<dbReference type="InterPro" id="IPR001638">
    <property type="entry name" value="Solute-binding_3/MltF_N"/>
</dbReference>
<evidence type="ECO:0000313" key="6">
    <source>
        <dbReference type="EMBL" id="TCJ87462.1"/>
    </source>
</evidence>
<dbReference type="GO" id="GO:0006865">
    <property type="term" value="P:amino acid transport"/>
    <property type="evidence" value="ECO:0007669"/>
    <property type="project" value="TreeGrafter"/>
</dbReference>
<keyword evidence="7" id="KW-1185">Reference proteome</keyword>
<dbReference type="RefSeq" id="WP_131905733.1">
    <property type="nucleotide sequence ID" value="NZ_BAAAFU010000004.1"/>
</dbReference>
<dbReference type="CDD" id="cd13692">
    <property type="entry name" value="PBP2_BztA"/>
    <property type="match status" value="1"/>
</dbReference>
<dbReference type="Pfam" id="PF00497">
    <property type="entry name" value="SBP_bac_3"/>
    <property type="match status" value="1"/>
</dbReference>
<protein>
    <submittedName>
        <fullName evidence="6">Amino acid ABC transporter substrate-binding protein (PAAT family)</fullName>
    </submittedName>
</protein>
<feature type="signal peptide" evidence="4">
    <location>
        <begin position="1"/>
        <end position="26"/>
    </location>
</feature>
<evidence type="ECO:0000256" key="1">
    <source>
        <dbReference type="ARBA" id="ARBA00010333"/>
    </source>
</evidence>
<comment type="caution">
    <text evidence="6">The sequence shown here is derived from an EMBL/GenBank/DDBJ whole genome shotgun (WGS) entry which is preliminary data.</text>
</comment>
<reference evidence="6 7" key="1">
    <citation type="submission" date="2019-03" db="EMBL/GenBank/DDBJ databases">
        <title>Genomic Encyclopedia of Type Strains, Phase IV (KMG-IV): sequencing the most valuable type-strain genomes for metagenomic binning, comparative biology and taxonomic classification.</title>
        <authorList>
            <person name="Goeker M."/>
        </authorList>
    </citation>
    <scope>NUCLEOTIDE SEQUENCE [LARGE SCALE GENOMIC DNA]</scope>
    <source>
        <strain evidence="6 7">DSM 24830</strain>
    </source>
</reference>
<evidence type="ECO:0000313" key="7">
    <source>
        <dbReference type="Proteomes" id="UP000294887"/>
    </source>
</evidence>
<dbReference type="SMART" id="SM00062">
    <property type="entry name" value="PBPb"/>
    <property type="match status" value="1"/>
</dbReference>
<dbReference type="AlphaFoldDB" id="A0A4R1F4B1"/>
<dbReference type="Gene3D" id="3.40.190.10">
    <property type="entry name" value="Periplasmic binding protein-like II"/>
    <property type="match status" value="2"/>
</dbReference>
<dbReference type="PANTHER" id="PTHR30085:SF7">
    <property type="entry name" value="AMINO-ACID ABC TRANSPORTER-BINDING PROTEIN YHDW-RELATED"/>
    <property type="match status" value="1"/>
</dbReference>
<dbReference type="EMBL" id="SMFQ01000003">
    <property type="protein sequence ID" value="TCJ87462.1"/>
    <property type="molecule type" value="Genomic_DNA"/>
</dbReference>
<evidence type="ECO:0000256" key="2">
    <source>
        <dbReference type="ARBA" id="ARBA00022448"/>
    </source>
</evidence>
<dbReference type="Proteomes" id="UP000294887">
    <property type="component" value="Unassembled WGS sequence"/>
</dbReference>
<keyword evidence="3 4" id="KW-0732">Signal</keyword>
<organism evidence="6 7">
    <name type="scientific">Cocleimonas flava</name>
    <dbReference type="NCBI Taxonomy" id="634765"/>
    <lineage>
        <taxon>Bacteria</taxon>
        <taxon>Pseudomonadati</taxon>
        <taxon>Pseudomonadota</taxon>
        <taxon>Gammaproteobacteria</taxon>
        <taxon>Thiotrichales</taxon>
        <taxon>Thiotrichaceae</taxon>
        <taxon>Cocleimonas</taxon>
    </lineage>
</organism>
<feature type="domain" description="Solute-binding protein family 3/N-terminal" evidence="5">
    <location>
        <begin position="38"/>
        <end position="267"/>
    </location>
</feature>
<comment type="similarity">
    <text evidence="1">Belongs to the bacterial solute-binding protein 3 family.</text>
</comment>
<evidence type="ECO:0000256" key="3">
    <source>
        <dbReference type="ARBA" id="ARBA00022729"/>
    </source>
</evidence>
<dbReference type="InterPro" id="IPR051455">
    <property type="entry name" value="Bact_solute-bind_prot3"/>
</dbReference>
<name>A0A4R1F4B1_9GAMM</name>
<proteinExistence type="inferred from homology"/>
<accession>A0A4R1F4B1</accession>
<sequence length="345" mass="37533">MKLTTFFTSVAAVTGILVGGMTTASAESTLEIVKKRDHLRCQIGKPSPGFYTIDAKGDWDGFYVANCQAIAAAIFGDKSKVKYQSVGSQVRFTALANGESDLLSQSATMTMSRDSQLGLDFLQTNFYDGQGFMVRKDSGITSALQLKGAKVCVKTGSTSELNLADFSRKHNLKISAVTFEDFNVRDETYVKGGCDALTNDKSSLAANSAAFPKPKDHLILPETLSKEPLGLVVRQGDSDWANLVRWSLNAMVNAEELGVNSQNVDEMRKSDNPSIRRLLGVEGNLHDGIGLDKDWAYNIIKQIGNYGENYERYLGNGEKALGITRAGTLNALWTNGGLLYSPPMR</sequence>